<protein>
    <submittedName>
        <fullName evidence="3">D-tagatose 3-epimerase</fullName>
        <ecNumber evidence="3">5.3.1.-</ecNumber>
    </submittedName>
</protein>
<feature type="domain" description="Xylose isomerase-like TIM barrel" evidence="2">
    <location>
        <begin position="26"/>
        <end position="272"/>
    </location>
</feature>
<organism evidence="3">
    <name type="scientific">uncultured Rubrobacteraceae bacterium</name>
    <dbReference type="NCBI Taxonomy" id="349277"/>
    <lineage>
        <taxon>Bacteria</taxon>
        <taxon>Bacillati</taxon>
        <taxon>Actinomycetota</taxon>
        <taxon>Rubrobacteria</taxon>
        <taxon>Rubrobacterales</taxon>
        <taxon>Rubrobacteraceae</taxon>
        <taxon>environmental samples</taxon>
    </lineage>
</organism>
<evidence type="ECO:0000313" key="3">
    <source>
        <dbReference type="EMBL" id="CAA9407591.1"/>
    </source>
</evidence>
<dbReference type="AlphaFoldDB" id="A0A6J4PD66"/>
<proteinExistence type="predicted"/>
<dbReference type="PANTHER" id="PTHR43489:SF7">
    <property type="entry name" value="3-DEHYDRO-D-GULOSIDE 4-EPIMERASE-RELATED"/>
    <property type="match status" value="1"/>
</dbReference>
<accession>A0A6J4PD66</accession>
<dbReference type="SUPFAM" id="SSF51658">
    <property type="entry name" value="Xylose isomerase-like"/>
    <property type="match status" value="1"/>
</dbReference>
<evidence type="ECO:0000256" key="1">
    <source>
        <dbReference type="ARBA" id="ARBA00023235"/>
    </source>
</evidence>
<dbReference type="GO" id="GO:0016853">
    <property type="term" value="F:isomerase activity"/>
    <property type="evidence" value="ECO:0007669"/>
    <property type="project" value="UniProtKB-KW"/>
</dbReference>
<dbReference type="InterPro" id="IPR036237">
    <property type="entry name" value="Xyl_isomerase-like_sf"/>
</dbReference>
<name>A0A6J4PD66_9ACTN</name>
<reference evidence="3" key="1">
    <citation type="submission" date="2020-02" db="EMBL/GenBank/DDBJ databases">
        <authorList>
            <person name="Meier V. D."/>
        </authorList>
    </citation>
    <scope>NUCLEOTIDE SEQUENCE</scope>
    <source>
        <strain evidence="3">AVDCRST_MAG82</strain>
    </source>
</reference>
<evidence type="ECO:0000259" key="2">
    <source>
        <dbReference type="Pfam" id="PF01261"/>
    </source>
</evidence>
<dbReference type="EC" id="5.3.1.-" evidence="3"/>
<keyword evidence="1 3" id="KW-0413">Isomerase</keyword>
<dbReference type="Gene3D" id="3.20.20.150">
    <property type="entry name" value="Divalent-metal-dependent TIM barrel enzymes"/>
    <property type="match status" value="1"/>
</dbReference>
<dbReference type="EMBL" id="CADCVA010000077">
    <property type="protein sequence ID" value="CAA9407591.1"/>
    <property type="molecule type" value="Genomic_DNA"/>
</dbReference>
<dbReference type="InterPro" id="IPR050417">
    <property type="entry name" value="Sugar_Epim/Isomerase"/>
</dbReference>
<gene>
    <name evidence="3" type="ORF">AVDCRST_MAG82-573</name>
</gene>
<sequence length="288" mass="30955">MLFGAHAFIWTGDWTPEGAEKAIGGAAEAGLDFIEIPLLRPESTDVGGTRELLEINGIGCTCSLGLPKNAHLPAAPREAEAFLKRAVDVAADLGSSILTGVTYANLGTLTGKPPTNEELDTVARVLKNVAQHAAGRSVSLGVEPVNRYETYLVNLAEQGSSMLDRIGEPNVFVHLDTYHMNIEEKGFFDPIVAVGPGVKYVHLSESDRGTPGTGNVHWDDVFRGLREIGYDAHLVMESFASINEDLAGATALWRDVVGDPEALIRDGLAFLKGKVAEHGLRPVFRTDR</sequence>
<dbReference type="Pfam" id="PF01261">
    <property type="entry name" value="AP_endonuc_2"/>
    <property type="match status" value="1"/>
</dbReference>
<dbReference type="InterPro" id="IPR013022">
    <property type="entry name" value="Xyl_isomerase-like_TIM-brl"/>
</dbReference>
<dbReference type="PANTHER" id="PTHR43489">
    <property type="entry name" value="ISOMERASE"/>
    <property type="match status" value="1"/>
</dbReference>